<dbReference type="AlphaFoldDB" id="A0A5C8IN53"/>
<organism evidence="1 2">
    <name type="scientific">Pontibacter qinzhouensis</name>
    <dbReference type="NCBI Taxonomy" id="2603253"/>
    <lineage>
        <taxon>Bacteria</taxon>
        <taxon>Pseudomonadati</taxon>
        <taxon>Bacteroidota</taxon>
        <taxon>Cytophagia</taxon>
        <taxon>Cytophagales</taxon>
        <taxon>Hymenobacteraceae</taxon>
        <taxon>Pontibacter</taxon>
    </lineage>
</organism>
<dbReference type="InterPro" id="IPR038148">
    <property type="entry name" value="Tn1545/Tn916_Xis"/>
</dbReference>
<accession>A0A5C8IN53</accession>
<comment type="caution">
    <text evidence="1">The sequence shown here is derived from an EMBL/GenBank/DDBJ whole genome shotgun (WGS) entry which is preliminary data.</text>
</comment>
<dbReference type="OrthoDB" id="956870at2"/>
<evidence type="ECO:0000313" key="1">
    <source>
        <dbReference type="EMBL" id="TXK22426.1"/>
    </source>
</evidence>
<gene>
    <name evidence="1" type="ORF">FVR03_22995</name>
</gene>
<sequence length="154" mass="17598">MPYLTIKQAAEATQKSEKTIRRLCNNHKSKDYVTTEDGKIMIDASYLQRTYPMSTPGQITKKSTGHSLPMPTQEVQPVVQPQQTDSLQHEIDLLKLQLRHKDEILGIKDRQIETLERSLLLLGEGLKRETAPTAAESVTAADLEPTKKKRWWQF</sequence>
<keyword evidence="2" id="KW-1185">Reference proteome</keyword>
<dbReference type="Proteomes" id="UP000321926">
    <property type="component" value="Unassembled WGS sequence"/>
</dbReference>
<dbReference type="RefSeq" id="WP_147924123.1">
    <property type="nucleotide sequence ID" value="NZ_VRTY01000156.1"/>
</dbReference>
<dbReference type="Gene3D" id="3.90.105.50">
    <property type="match status" value="1"/>
</dbReference>
<name>A0A5C8IN53_9BACT</name>
<reference evidence="1 2" key="1">
    <citation type="submission" date="2019-08" db="EMBL/GenBank/DDBJ databases">
        <authorList>
            <person name="Shi S."/>
        </authorList>
    </citation>
    <scope>NUCLEOTIDE SEQUENCE [LARGE SCALE GENOMIC DNA]</scope>
    <source>
        <strain evidence="1 2">GY10130</strain>
    </source>
</reference>
<evidence type="ECO:0000313" key="2">
    <source>
        <dbReference type="Proteomes" id="UP000321926"/>
    </source>
</evidence>
<proteinExistence type="predicted"/>
<protein>
    <submittedName>
        <fullName evidence="1">Uncharacterized protein</fullName>
    </submittedName>
</protein>
<dbReference type="EMBL" id="VRTY01000156">
    <property type="protein sequence ID" value="TXK22426.1"/>
    <property type="molecule type" value="Genomic_DNA"/>
</dbReference>